<dbReference type="AlphaFoldDB" id="A0A3D8IMJ6"/>
<organism evidence="2 3">
    <name type="scientific">Helicobacter didelphidarum</name>
    <dbReference type="NCBI Taxonomy" id="2040648"/>
    <lineage>
        <taxon>Bacteria</taxon>
        <taxon>Pseudomonadati</taxon>
        <taxon>Campylobacterota</taxon>
        <taxon>Epsilonproteobacteria</taxon>
        <taxon>Campylobacterales</taxon>
        <taxon>Helicobacteraceae</taxon>
        <taxon>Helicobacter</taxon>
    </lineage>
</organism>
<protein>
    <recommendedName>
        <fullName evidence="1">Protein CR006 P-loop domain-containing protein</fullName>
    </recommendedName>
</protein>
<evidence type="ECO:0000313" key="3">
    <source>
        <dbReference type="Proteomes" id="UP000256379"/>
    </source>
</evidence>
<gene>
    <name evidence="2" type="ORF">CQA53_05775</name>
</gene>
<evidence type="ECO:0000259" key="1">
    <source>
        <dbReference type="Pfam" id="PF13166"/>
    </source>
</evidence>
<reference evidence="2 3" key="1">
    <citation type="submission" date="2018-04" db="EMBL/GenBank/DDBJ databases">
        <title>Novel Campyloabacter and Helicobacter Species and Strains.</title>
        <authorList>
            <person name="Mannion A.J."/>
            <person name="Shen Z."/>
            <person name="Fox J.G."/>
        </authorList>
    </citation>
    <scope>NUCLEOTIDE SEQUENCE [LARGE SCALE GENOMIC DNA]</scope>
    <source>
        <strain evidence="2 3">MIT 17-337</strain>
    </source>
</reference>
<dbReference type="EMBL" id="NXLQ01000010">
    <property type="protein sequence ID" value="RDU65801.1"/>
    <property type="molecule type" value="Genomic_DNA"/>
</dbReference>
<dbReference type="InterPro" id="IPR026866">
    <property type="entry name" value="CR006_AAA"/>
</dbReference>
<comment type="caution">
    <text evidence="2">The sequence shown here is derived from an EMBL/GenBank/DDBJ whole genome shotgun (WGS) entry which is preliminary data.</text>
</comment>
<name>A0A3D8IMJ6_9HELI</name>
<dbReference type="InterPro" id="IPR027417">
    <property type="entry name" value="P-loop_NTPase"/>
</dbReference>
<dbReference type="Gene3D" id="3.40.50.300">
    <property type="entry name" value="P-loop containing nucleotide triphosphate hydrolases"/>
    <property type="match status" value="1"/>
</dbReference>
<keyword evidence="3" id="KW-1185">Reference proteome</keyword>
<dbReference type="OrthoDB" id="9795565at2"/>
<evidence type="ECO:0000313" key="2">
    <source>
        <dbReference type="EMBL" id="RDU65801.1"/>
    </source>
</evidence>
<sequence>MLESIKNELISYEEWCNKNLNSKLILDSKIDIDNLRIQQIDYTKHIIQEIEKIILKIQEKLDTPNKDDIFLQVDNKFEYPIKEILSDNIPMLITYHNQQQTQYQSLIDTNIKKIKQHFIAKDKDRYNEIHQRINSLNNRITCIDKCIAQREKQIDKIDEEIKKLDSFDRLNSDLNEWFYNDIRFEKISDSHYKTQRKDCDGKWIDCKNNLSEGEKTIVSVIYFINRYLASLESLQECPILIIDDPITSLDSQNKDKIINYITNKIIHDDRIRGQLFILSHDKNVLIKINKCLKQKEKNKTIIIKIEKNNYISMIQKLQELKNSNEAQEIYKKLKSYVENQKEYLESSIKDLPRNLLEKVFAIVFDDDSDFTKCYNDFLKNIDIEQKYTAGDIQTLNHNKEDEDLEPEIKNKCKFVIEIFEKFIRYKT</sequence>
<accession>A0A3D8IMJ6</accession>
<dbReference type="SUPFAM" id="SSF52540">
    <property type="entry name" value="P-loop containing nucleoside triphosphate hydrolases"/>
    <property type="match status" value="1"/>
</dbReference>
<feature type="domain" description="Protein CR006 P-loop" evidence="1">
    <location>
        <begin position="2"/>
        <end position="422"/>
    </location>
</feature>
<dbReference type="Proteomes" id="UP000256379">
    <property type="component" value="Unassembled WGS sequence"/>
</dbReference>
<proteinExistence type="predicted"/>
<dbReference type="Pfam" id="PF13166">
    <property type="entry name" value="AAA_13"/>
    <property type="match status" value="1"/>
</dbReference>